<dbReference type="AlphaFoldDB" id="A0A6S5RKA8"/>
<dbReference type="EMBL" id="AP022213">
    <property type="protein sequence ID" value="BBT14867.1"/>
    <property type="molecule type" value="Genomic_DNA"/>
</dbReference>
<sequence length="82" mass="9080">MFPTVGKLAVRTARLTLFPPPHRLRAPRYPPKTAAMFTPLHPALVAQPDPALAANAWPRDALLKRRRSVLFAFTFSPPALPV</sequence>
<protein>
    <submittedName>
        <fullName evidence="1">Uncharacterized protein</fullName>
    </submittedName>
</protein>
<evidence type="ECO:0000313" key="1">
    <source>
        <dbReference type="EMBL" id="BBT14867.1"/>
    </source>
</evidence>
<gene>
    <name evidence="1" type="ORF">WP8S17C03_09160</name>
</gene>
<dbReference type="Proteomes" id="UP000515591">
    <property type="component" value="Chromosome"/>
</dbReference>
<reference evidence="1 2" key="1">
    <citation type="submission" date="2019-12" db="EMBL/GenBank/DDBJ databases">
        <title>complete genome sequences of Pseudomonas otitidis str. WP8-S17-CRE-03 isolated from wastewater treatment plant effluent.</title>
        <authorList>
            <person name="Sekizuka T."/>
            <person name="Itokawa K."/>
            <person name="Yatsu K."/>
            <person name="Inamine Y."/>
            <person name="Kuroda M."/>
        </authorList>
    </citation>
    <scope>NUCLEOTIDE SEQUENCE [LARGE SCALE GENOMIC DNA]</scope>
    <source>
        <strain evidence="1 2">WP8-S17-CRE-03</strain>
    </source>
</reference>
<organism evidence="1 2">
    <name type="scientific">Metapseudomonas otitidis</name>
    <dbReference type="NCBI Taxonomy" id="319939"/>
    <lineage>
        <taxon>Bacteria</taxon>
        <taxon>Pseudomonadati</taxon>
        <taxon>Pseudomonadota</taxon>
        <taxon>Gammaproteobacteria</taxon>
        <taxon>Pseudomonadales</taxon>
        <taxon>Pseudomonadaceae</taxon>
        <taxon>Metapseudomonas</taxon>
    </lineage>
</organism>
<accession>A0A6S5RKA8</accession>
<name>A0A6S5RKA8_9GAMM</name>
<proteinExistence type="predicted"/>
<evidence type="ECO:0000313" key="2">
    <source>
        <dbReference type="Proteomes" id="UP000515591"/>
    </source>
</evidence>